<keyword evidence="16" id="KW-1185">Reference proteome</keyword>
<evidence type="ECO:0000256" key="3">
    <source>
        <dbReference type="ARBA" id="ARBA00022500"/>
    </source>
</evidence>
<dbReference type="PROSITE" id="PS50262">
    <property type="entry name" value="G_PROTEIN_RECEP_F1_2"/>
    <property type="match status" value="1"/>
</dbReference>
<evidence type="ECO:0000256" key="12">
    <source>
        <dbReference type="RuleBase" id="RU000688"/>
    </source>
</evidence>
<dbReference type="GO" id="GO:0007204">
    <property type="term" value="P:positive regulation of cytosolic calcium ion concentration"/>
    <property type="evidence" value="ECO:0007669"/>
    <property type="project" value="TreeGrafter"/>
</dbReference>
<evidence type="ECO:0000256" key="13">
    <source>
        <dbReference type="SAM" id="Phobius"/>
    </source>
</evidence>
<dbReference type="GO" id="GO:0006954">
    <property type="term" value="P:inflammatory response"/>
    <property type="evidence" value="ECO:0007669"/>
    <property type="project" value="TreeGrafter"/>
</dbReference>
<dbReference type="InterPro" id="IPR000826">
    <property type="entry name" value="Formyl_rcpt-rel"/>
</dbReference>
<proteinExistence type="inferred from homology"/>
<dbReference type="PROSITE" id="PS00237">
    <property type="entry name" value="G_PROTEIN_RECEP_F1_1"/>
    <property type="match status" value="1"/>
</dbReference>
<dbReference type="AlphaFoldDB" id="A0A5N5LKR8"/>
<dbReference type="GO" id="GO:0006935">
    <property type="term" value="P:chemotaxis"/>
    <property type="evidence" value="ECO:0007669"/>
    <property type="project" value="UniProtKB-KW"/>
</dbReference>
<dbReference type="GO" id="GO:0005886">
    <property type="term" value="C:plasma membrane"/>
    <property type="evidence" value="ECO:0007669"/>
    <property type="project" value="UniProtKB-SubCell"/>
</dbReference>
<evidence type="ECO:0000256" key="8">
    <source>
        <dbReference type="ARBA" id="ARBA00023157"/>
    </source>
</evidence>
<reference evidence="15 16" key="1">
    <citation type="submission" date="2019-06" db="EMBL/GenBank/DDBJ databases">
        <title>A chromosome-scale genome assembly of the striped catfish, Pangasianodon hypophthalmus.</title>
        <authorList>
            <person name="Wen M."/>
            <person name="Zahm M."/>
            <person name="Roques C."/>
            <person name="Cabau C."/>
            <person name="Klopp C."/>
            <person name="Donnadieu C."/>
            <person name="Jouanno E."/>
            <person name="Avarre J.-C."/>
            <person name="Campet M."/>
            <person name="Ha T.T.T."/>
            <person name="Dugue R."/>
            <person name="Lampietro C."/>
            <person name="Louis A."/>
            <person name="Herpin A."/>
            <person name="Echchiki A."/>
            <person name="Berthelot C."/>
            <person name="Parey E."/>
            <person name="Roest-Crollius H."/>
            <person name="Braasch I."/>
            <person name="Postlethwait J."/>
            <person name="Bobe J."/>
            <person name="Montfort J."/>
            <person name="Bouchez O."/>
            <person name="Begum T."/>
            <person name="Schartl M."/>
            <person name="Guiguen Y."/>
        </authorList>
    </citation>
    <scope>NUCLEOTIDE SEQUENCE [LARGE SCALE GENOMIC DNA]</scope>
    <source>
        <strain evidence="15 16">Indonesia</strain>
        <tissue evidence="15">Blood</tissue>
    </source>
</reference>
<keyword evidence="8" id="KW-1015">Disulfide bond</keyword>
<dbReference type="Proteomes" id="UP000327468">
    <property type="component" value="Chromosome 17"/>
</dbReference>
<sequence>MILMNTPAKKFLKAFPPADFYFLLLFLSFSTHSQTLSFQLASYQQGTVKLEISSGFLKGSNMNGTDNYSNYEDVQYFSDYDPCDIGLSQESKNSIGTVALVLYCLTCVLGVPGNALVVWIAGVKMKKTINTIWFLNLAIADLLCCLSIPFTVAEILLDHQWPYGDAMCKVLPTIIVVNMFASIFTLNFISLDRFIQVVKPVWAQNNRTLRLAWVCCAMAWALAIILSLPTMILRETYTMDTLNITICIFSIRNATEGGCSADKGFSYRVLTMTRFVLGFLIPLLCIVFCYTCIARKVMSSHFRAGRAFRIMLAVVVAFFLSWFPYHVVGLVDIYGGEQDSMLARDMDPLVISLAYINSCMNPILYVFMGQDFKEKIKLSLRRVFEKAFSEDTTHLSVNSKGQQSRCTNSSVAQL</sequence>
<feature type="transmembrane region" description="Helical" evidence="13">
    <location>
        <begin position="211"/>
        <end position="233"/>
    </location>
</feature>
<dbReference type="SUPFAM" id="SSF81321">
    <property type="entry name" value="Family A G protein-coupled receptor-like"/>
    <property type="match status" value="1"/>
</dbReference>
<dbReference type="Pfam" id="PF00001">
    <property type="entry name" value="7tm_1"/>
    <property type="match status" value="1"/>
</dbReference>
<dbReference type="Gene3D" id="1.20.1070.10">
    <property type="entry name" value="Rhodopsin 7-helix transmembrane proteins"/>
    <property type="match status" value="1"/>
</dbReference>
<comment type="similarity">
    <text evidence="12">Belongs to the G-protein coupled receptor 1 family.</text>
</comment>
<dbReference type="PANTHER" id="PTHR24225:SF29">
    <property type="entry name" value="C5A ANAPHYLATOXIN CHEMOTACTIC RECEPTOR 1"/>
    <property type="match status" value="1"/>
</dbReference>
<evidence type="ECO:0000256" key="5">
    <source>
        <dbReference type="ARBA" id="ARBA00022989"/>
    </source>
</evidence>
<dbReference type="EMBL" id="VFJC01000018">
    <property type="protein sequence ID" value="KAB5543334.1"/>
    <property type="molecule type" value="Genomic_DNA"/>
</dbReference>
<comment type="subcellular location">
    <subcellularLocation>
        <location evidence="1">Cell membrane</location>
        <topology evidence="1">Multi-pass membrane protein</topology>
    </subcellularLocation>
</comment>
<accession>A0A5N5LKR8</accession>
<feature type="transmembrane region" description="Helical" evidence="13">
    <location>
        <begin position="132"/>
        <end position="150"/>
    </location>
</feature>
<evidence type="ECO:0000256" key="7">
    <source>
        <dbReference type="ARBA" id="ARBA00023136"/>
    </source>
</evidence>
<feature type="transmembrane region" description="Helical" evidence="13">
    <location>
        <begin position="307"/>
        <end position="328"/>
    </location>
</feature>
<dbReference type="InterPro" id="IPR017452">
    <property type="entry name" value="GPCR_Rhodpsn_7TM"/>
</dbReference>
<evidence type="ECO:0000256" key="9">
    <source>
        <dbReference type="ARBA" id="ARBA00023170"/>
    </source>
</evidence>
<evidence type="ECO:0000256" key="1">
    <source>
        <dbReference type="ARBA" id="ARBA00004651"/>
    </source>
</evidence>
<keyword evidence="6 12" id="KW-0297">G-protein coupled receptor</keyword>
<keyword evidence="7 13" id="KW-0472">Membrane</keyword>
<evidence type="ECO:0000256" key="6">
    <source>
        <dbReference type="ARBA" id="ARBA00023040"/>
    </source>
</evidence>
<dbReference type="FunFam" id="1.20.1070.10:FF:000034">
    <property type="entry name" value="G-protein coupled receptor 1"/>
    <property type="match status" value="1"/>
</dbReference>
<gene>
    <name evidence="15" type="ORF">PHYPO_G00077830</name>
</gene>
<evidence type="ECO:0000259" key="14">
    <source>
        <dbReference type="PROSITE" id="PS50262"/>
    </source>
</evidence>
<keyword evidence="4 12" id="KW-0812">Transmembrane</keyword>
<dbReference type="PRINTS" id="PR00526">
    <property type="entry name" value="FMETLEUPHER"/>
</dbReference>
<name>A0A5N5LKR8_PANHP</name>
<dbReference type="GO" id="GO:0004878">
    <property type="term" value="F:complement component C5a receptor activity"/>
    <property type="evidence" value="ECO:0007669"/>
    <property type="project" value="TreeGrafter"/>
</dbReference>
<dbReference type="PANTHER" id="PTHR24225">
    <property type="entry name" value="CHEMOTACTIC RECEPTOR"/>
    <property type="match status" value="1"/>
</dbReference>
<keyword evidence="9 12" id="KW-0675">Receptor</keyword>
<evidence type="ECO:0000256" key="4">
    <source>
        <dbReference type="ARBA" id="ARBA00022692"/>
    </source>
</evidence>
<dbReference type="GO" id="GO:0007200">
    <property type="term" value="P:phospholipase C-activating G protein-coupled receptor signaling pathway"/>
    <property type="evidence" value="ECO:0007669"/>
    <property type="project" value="TreeGrafter"/>
</dbReference>
<feature type="transmembrane region" description="Helical" evidence="13">
    <location>
        <begin position="100"/>
        <end position="120"/>
    </location>
</feature>
<keyword evidence="5 13" id="KW-1133">Transmembrane helix</keyword>
<dbReference type="PRINTS" id="PR00237">
    <property type="entry name" value="GPCRRHODOPSN"/>
</dbReference>
<feature type="transmembrane region" description="Helical" evidence="13">
    <location>
        <begin position="275"/>
        <end position="295"/>
    </location>
</feature>
<comment type="caution">
    <text evidence="15">The sequence shown here is derived from an EMBL/GenBank/DDBJ whole genome shotgun (WGS) entry which is preliminary data.</text>
</comment>
<dbReference type="InterPro" id="IPR000276">
    <property type="entry name" value="GPCR_Rhodpsn"/>
</dbReference>
<evidence type="ECO:0000256" key="11">
    <source>
        <dbReference type="ARBA" id="ARBA00025736"/>
    </source>
</evidence>
<organism evidence="15 16">
    <name type="scientific">Pangasianodon hypophthalmus</name>
    <name type="common">Striped catfish</name>
    <name type="synonym">Helicophagus hypophthalmus</name>
    <dbReference type="NCBI Taxonomy" id="310915"/>
    <lineage>
        <taxon>Eukaryota</taxon>
        <taxon>Metazoa</taxon>
        <taxon>Chordata</taxon>
        <taxon>Craniata</taxon>
        <taxon>Vertebrata</taxon>
        <taxon>Euteleostomi</taxon>
        <taxon>Actinopterygii</taxon>
        <taxon>Neopterygii</taxon>
        <taxon>Teleostei</taxon>
        <taxon>Ostariophysi</taxon>
        <taxon>Siluriformes</taxon>
        <taxon>Pangasiidae</taxon>
        <taxon>Pangasianodon</taxon>
    </lineage>
</organism>
<dbReference type="GO" id="GO:0004930">
    <property type="term" value="F:G protein-coupled receptor activity"/>
    <property type="evidence" value="ECO:0007669"/>
    <property type="project" value="UniProtKB-KW"/>
</dbReference>
<keyword evidence="3" id="KW-0145">Chemotaxis</keyword>
<protein>
    <recommendedName>
        <fullName evidence="14">G-protein coupled receptors family 1 profile domain-containing protein</fullName>
    </recommendedName>
</protein>
<evidence type="ECO:0000256" key="2">
    <source>
        <dbReference type="ARBA" id="ARBA00022475"/>
    </source>
</evidence>
<comment type="similarity">
    <text evidence="11">Belongs to the chemokine-like receptor (CMKLR) family.</text>
</comment>
<feature type="domain" description="G-protein coupled receptors family 1 profile" evidence="14">
    <location>
        <begin position="113"/>
        <end position="365"/>
    </location>
</feature>
<feature type="transmembrane region" description="Helical" evidence="13">
    <location>
        <begin position="170"/>
        <end position="190"/>
    </location>
</feature>
<feature type="transmembrane region" description="Helical" evidence="13">
    <location>
        <begin position="348"/>
        <end position="368"/>
    </location>
</feature>
<keyword evidence="10 12" id="KW-0807">Transducer</keyword>
<evidence type="ECO:0000313" key="15">
    <source>
        <dbReference type="EMBL" id="KAB5543334.1"/>
    </source>
</evidence>
<keyword evidence="2" id="KW-1003">Cell membrane</keyword>
<evidence type="ECO:0000313" key="16">
    <source>
        <dbReference type="Proteomes" id="UP000327468"/>
    </source>
</evidence>
<evidence type="ECO:0000256" key="10">
    <source>
        <dbReference type="ARBA" id="ARBA00023224"/>
    </source>
</evidence>